<evidence type="ECO:0000256" key="2">
    <source>
        <dbReference type="ARBA" id="ARBA00004370"/>
    </source>
</evidence>
<dbReference type="InterPro" id="IPR036890">
    <property type="entry name" value="HATPase_C_sf"/>
</dbReference>
<dbReference type="InterPro" id="IPR004358">
    <property type="entry name" value="Sig_transdc_His_kin-like_C"/>
</dbReference>
<evidence type="ECO:0000256" key="3">
    <source>
        <dbReference type="ARBA" id="ARBA00012438"/>
    </source>
</evidence>
<organism evidence="13 14">
    <name type="scientific">Candidatus Allocopromorpha excrementipullorum</name>
    <dbReference type="NCBI Taxonomy" id="2840743"/>
    <lineage>
        <taxon>Bacteria</taxon>
        <taxon>Bacillati</taxon>
        <taxon>Bacillota</taxon>
        <taxon>Clostridia</taxon>
        <taxon>Eubacteriales</taxon>
        <taxon>Eubacteriaceae</taxon>
        <taxon>Eubacteriaceae incertae sedis</taxon>
        <taxon>Candidatus Allocopromorpha</taxon>
    </lineage>
</organism>
<dbReference type="Pfam" id="PF00512">
    <property type="entry name" value="HisKA"/>
    <property type="match status" value="1"/>
</dbReference>
<evidence type="ECO:0000259" key="12">
    <source>
        <dbReference type="PROSITE" id="PS50110"/>
    </source>
</evidence>
<keyword evidence="7" id="KW-0418">Kinase</keyword>
<gene>
    <name evidence="13" type="ORF">IAD25_00480</name>
</gene>
<dbReference type="InterPro" id="IPR036097">
    <property type="entry name" value="HisK_dim/P_sf"/>
</dbReference>
<dbReference type="PROSITE" id="PS50110">
    <property type="entry name" value="RESPONSE_REGULATORY"/>
    <property type="match status" value="1"/>
</dbReference>
<dbReference type="CDD" id="cd00075">
    <property type="entry name" value="HATPase"/>
    <property type="match status" value="1"/>
</dbReference>
<dbReference type="SUPFAM" id="SSF55874">
    <property type="entry name" value="ATPase domain of HSP90 chaperone/DNA topoisomerase II/histidine kinase"/>
    <property type="match status" value="1"/>
</dbReference>
<dbReference type="GO" id="GO:0016020">
    <property type="term" value="C:membrane"/>
    <property type="evidence" value="ECO:0007669"/>
    <property type="project" value="UniProtKB-SubCell"/>
</dbReference>
<sequence>MKSEAERANRAKTEFLSNMSHEIRTPLNVIIGMCDIARNHIDDREKVEACLCKISKAGDHITQLVNSVLDITRIEQGKTLIKEQDFGIAEFMGELKNMLEPLASQRSTVLRISDRDVTNGHVTGDYSHVMQVMINLGTNAIKYTPQGGFVEIKVTELENPDNDMVTYRFTCQDNGIGMPENFLDRIFEPFVRNDDARVSEVSGSGLGMSIVRKIVDALQGEISIESAEGRGTRVTVDLDFRIADGVTKISDIEDFKRQEQIRLKERKIVLVAEDIVDNKEVLVTYLEDLGYESETAANGEIAVDLFMESEEGFYKAVLMDIEMPVMNGYQATLMIRGLNRSDKDIPIIAMTANASKDDRARAEKVGMDGYLTKPLKMEELRNMLKVWID</sequence>
<feature type="domain" description="Histidine kinase" evidence="11">
    <location>
        <begin position="18"/>
        <end position="242"/>
    </location>
</feature>
<evidence type="ECO:0000256" key="8">
    <source>
        <dbReference type="ARBA" id="ARBA00023012"/>
    </source>
</evidence>
<comment type="function">
    <text evidence="9">May play the central regulatory role in sporulation. It may be an element of the effector pathway responsible for the activation of sporulation genes in response to nutritional stress. Spo0A may act in concert with spo0H (a sigma factor) to control the expression of some genes that are critical to the sporulation process.</text>
</comment>
<dbReference type="EC" id="2.7.13.3" evidence="3"/>
<dbReference type="SUPFAM" id="SSF47384">
    <property type="entry name" value="Homodimeric domain of signal transducing histidine kinase"/>
    <property type="match status" value="1"/>
</dbReference>
<dbReference type="AlphaFoldDB" id="A0A9D1SUD0"/>
<dbReference type="InterPro" id="IPR003661">
    <property type="entry name" value="HisK_dim/P_dom"/>
</dbReference>
<proteinExistence type="predicted"/>
<dbReference type="InterPro" id="IPR011006">
    <property type="entry name" value="CheY-like_superfamily"/>
</dbReference>
<evidence type="ECO:0000256" key="4">
    <source>
        <dbReference type="ARBA" id="ARBA00018672"/>
    </source>
</evidence>
<keyword evidence="8" id="KW-0902">Two-component regulatory system</keyword>
<reference evidence="13" key="1">
    <citation type="submission" date="2020-10" db="EMBL/GenBank/DDBJ databases">
        <authorList>
            <person name="Gilroy R."/>
        </authorList>
    </citation>
    <scope>NUCLEOTIDE SEQUENCE</scope>
    <source>
        <strain evidence="13">ChiSjej4B22-8349</strain>
    </source>
</reference>
<protein>
    <recommendedName>
        <fullName evidence="4">Stage 0 sporulation protein A homolog</fullName>
        <ecNumber evidence="3">2.7.13.3</ecNumber>
    </recommendedName>
</protein>
<dbReference type="PANTHER" id="PTHR45339:SF1">
    <property type="entry name" value="HYBRID SIGNAL TRANSDUCTION HISTIDINE KINASE J"/>
    <property type="match status" value="1"/>
</dbReference>
<dbReference type="SMART" id="SM00388">
    <property type="entry name" value="HisKA"/>
    <property type="match status" value="1"/>
</dbReference>
<dbReference type="Gene3D" id="3.30.565.10">
    <property type="entry name" value="Histidine kinase-like ATPase, C-terminal domain"/>
    <property type="match status" value="1"/>
</dbReference>
<dbReference type="FunFam" id="3.30.565.10:FF:000006">
    <property type="entry name" value="Sensor histidine kinase WalK"/>
    <property type="match status" value="1"/>
</dbReference>
<comment type="subcellular location">
    <subcellularLocation>
        <location evidence="2">Membrane</location>
    </subcellularLocation>
</comment>
<evidence type="ECO:0000313" key="14">
    <source>
        <dbReference type="Proteomes" id="UP000824130"/>
    </source>
</evidence>
<dbReference type="EMBL" id="DVOB01000009">
    <property type="protein sequence ID" value="HIU95172.1"/>
    <property type="molecule type" value="Genomic_DNA"/>
</dbReference>
<evidence type="ECO:0000256" key="1">
    <source>
        <dbReference type="ARBA" id="ARBA00000085"/>
    </source>
</evidence>
<dbReference type="InterPro" id="IPR005467">
    <property type="entry name" value="His_kinase_dom"/>
</dbReference>
<dbReference type="CDD" id="cd17546">
    <property type="entry name" value="REC_hyHK_CKI1_RcsC-like"/>
    <property type="match status" value="1"/>
</dbReference>
<dbReference type="Pfam" id="PF02518">
    <property type="entry name" value="HATPase_c"/>
    <property type="match status" value="1"/>
</dbReference>
<dbReference type="Proteomes" id="UP000824130">
    <property type="component" value="Unassembled WGS sequence"/>
</dbReference>
<dbReference type="Gene3D" id="1.10.287.130">
    <property type="match status" value="1"/>
</dbReference>
<feature type="modified residue" description="4-aspartylphosphate" evidence="10">
    <location>
        <position position="320"/>
    </location>
</feature>
<keyword evidence="5 10" id="KW-0597">Phosphoprotein</keyword>
<evidence type="ECO:0000256" key="9">
    <source>
        <dbReference type="ARBA" id="ARBA00024867"/>
    </source>
</evidence>
<dbReference type="SUPFAM" id="SSF52172">
    <property type="entry name" value="CheY-like"/>
    <property type="match status" value="1"/>
</dbReference>
<name>A0A9D1SUD0_9FIRM</name>
<accession>A0A9D1SUD0</accession>
<evidence type="ECO:0000313" key="13">
    <source>
        <dbReference type="EMBL" id="HIU95172.1"/>
    </source>
</evidence>
<dbReference type="SMART" id="SM00387">
    <property type="entry name" value="HATPase_c"/>
    <property type="match status" value="1"/>
</dbReference>
<evidence type="ECO:0000256" key="10">
    <source>
        <dbReference type="PROSITE-ProRule" id="PRU00169"/>
    </source>
</evidence>
<dbReference type="Pfam" id="PF00072">
    <property type="entry name" value="Response_reg"/>
    <property type="match status" value="1"/>
</dbReference>
<dbReference type="Gene3D" id="3.40.50.2300">
    <property type="match status" value="1"/>
</dbReference>
<evidence type="ECO:0000256" key="7">
    <source>
        <dbReference type="ARBA" id="ARBA00022777"/>
    </source>
</evidence>
<comment type="catalytic activity">
    <reaction evidence="1">
        <text>ATP + protein L-histidine = ADP + protein N-phospho-L-histidine.</text>
        <dbReference type="EC" id="2.7.13.3"/>
    </reaction>
</comment>
<dbReference type="PROSITE" id="PS50109">
    <property type="entry name" value="HIS_KIN"/>
    <property type="match status" value="1"/>
</dbReference>
<dbReference type="GO" id="GO:0000155">
    <property type="term" value="F:phosphorelay sensor kinase activity"/>
    <property type="evidence" value="ECO:0007669"/>
    <property type="project" value="InterPro"/>
</dbReference>
<feature type="domain" description="Response regulatory" evidence="12">
    <location>
        <begin position="268"/>
        <end position="388"/>
    </location>
</feature>
<evidence type="ECO:0000256" key="6">
    <source>
        <dbReference type="ARBA" id="ARBA00022679"/>
    </source>
</evidence>
<evidence type="ECO:0000256" key="5">
    <source>
        <dbReference type="ARBA" id="ARBA00022553"/>
    </source>
</evidence>
<evidence type="ECO:0000259" key="11">
    <source>
        <dbReference type="PROSITE" id="PS50109"/>
    </source>
</evidence>
<dbReference type="InterPro" id="IPR003594">
    <property type="entry name" value="HATPase_dom"/>
</dbReference>
<keyword evidence="6" id="KW-0808">Transferase</keyword>
<dbReference type="PRINTS" id="PR00344">
    <property type="entry name" value="BCTRLSENSOR"/>
</dbReference>
<dbReference type="CDD" id="cd00082">
    <property type="entry name" value="HisKA"/>
    <property type="match status" value="1"/>
</dbReference>
<reference evidence="13" key="2">
    <citation type="journal article" date="2021" name="PeerJ">
        <title>Extensive microbial diversity within the chicken gut microbiome revealed by metagenomics and culture.</title>
        <authorList>
            <person name="Gilroy R."/>
            <person name="Ravi A."/>
            <person name="Getino M."/>
            <person name="Pursley I."/>
            <person name="Horton D.L."/>
            <person name="Alikhan N.F."/>
            <person name="Baker D."/>
            <person name="Gharbi K."/>
            <person name="Hall N."/>
            <person name="Watson M."/>
            <person name="Adriaenssens E.M."/>
            <person name="Foster-Nyarko E."/>
            <person name="Jarju S."/>
            <person name="Secka A."/>
            <person name="Antonio M."/>
            <person name="Oren A."/>
            <person name="Chaudhuri R.R."/>
            <person name="La Ragione R."/>
            <person name="Hildebrand F."/>
            <person name="Pallen M.J."/>
        </authorList>
    </citation>
    <scope>NUCLEOTIDE SEQUENCE</scope>
    <source>
        <strain evidence="13">ChiSjej4B22-8349</strain>
    </source>
</reference>
<dbReference type="InterPro" id="IPR001789">
    <property type="entry name" value="Sig_transdc_resp-reg_receiver"/>
</dbReference>
<dbReference type="PANTHER" id="PTHR45339">
    <property type="entry name" value="HYBRID SIGNAL TRANSDUCTION HISTIDINE KINASE J"/>
    <property type="match status" value="1"/>
</dbReference>
<dbReference type="SMART" id="SM00448">
    <property type="entry name" value="REC"/>
    <property type="match status" value="1"/>
</dbReference>
<comment type="caution">
    <text evidence="13">The sequence shown here is derived from an EMBL/GenBank/DDBJ whole genome shotgun (WGS) entry which is preliminary data.</text>
</comment>